<dbReference type="RefSeq" id="WP_090959260.1">
    <property type="nucleotide sequence ID" value="NZ_FOOA01000002.1"/>
</dbReference>
<dbReference type="OrthoDB" id="1524907at2"/>
<keyword evidence="3" id="KW-1185">Reference proteome</keyword>
<feature type="domain" description="TfoX N-terminal" evidence="1">
    <location>
        <begin position="9"/>
        <end position="101"/>
    </location>
</feature>
<dbReference type="Gene3D" id="3.30.1460.30">
    <property type="entry name" value="YgaC/TfoX-N like chaperone"/>
    <property type="match status" value="1"/>
</dbReference>
<dbReference type="Pfam" id="PF04993">
    <property type="entry name" value="TfoX_N"/>
    <property type="match status" value="1"/>
</dbReference>
<reference evidence="2 3" key="1">
    <citation type="submission" date="2020-08" db="EMBL/GenBank/DDBJ databases">
        <title>Genomic Encyclopedia of Type Strains, Phase IV (KMG-IV): sequencing the most valuable type-strain genomes for metagenomic binning, comparative biology and taxonomic classification.</title>
        <authorList>
            <person name="Goeker M."/>
        </authorList>
    </citation>
    <scope>NUCLEOTIDE SEQUENCE [LARGE SCALE GENOMIC DNA]</scope>
    <source>
        <strain evidence="2 3">DSM 25024</strain>
    </source>
</reference>
<name>A0A7W6FTU0_9HYPH</name>
<evidence type="ECO:0000313" key="3">
    <source>
        <dbReference type="Proteomes" id="UP000531216"/>
    </source>
</evidence>
<dbReference type="AlphaFoldDB" id="A0A7W6FTU0"/>
<gene>
    <name evidence="2" type="ORF">GGR05_001516</name>
</gene>
<dbReference type="PANTHER" id="PTHR36121:SF1">
    <property type="entry name" value="PROTEIN SXY"/>
    <property type="match status" value="1"/>
</dbReference>
<dbReference type="Proteomes" id="UP000531216">
    <property type="component" value="Unassembled WGS sequence"/>
</dbReference>
<organism evidence="2 3">
    <name type="scientific">Aureimonas phyllosphaerae</name>
    <dbReference type="NCBI Taxonomy" id="1166078"/>
    <lineage>
        <taxon>Bacteria</taxon>
        <taxon>Pseudomonadati</taxon>
        <taxon>Pseudomonadota</taxon>
        <taxon>Alphaproteobacteria</taxon>
        <taxon>Hyphomicrobiales</taxon>
        <taxon>Aurantimonadaceae</taxon>
        <taxon>Aureimonas</taxon>
    </lineage>
</organism>
<evidence type="ECO:0000313" key="2">
    <source>
        <dbReference type="EMBL" id="MBB3935388.1"/>
    </source>
</evidence>
<dbReference type="PANTHER" id="PTHR36121">
    <property type="entry name" value="PROTEIN SXY"/>
    <property type="match status" value="1"/>
</dbReference>
<sequence>MDDETIHELFAVPQPISIRRMFGGKGIYADGRIFALVLNDELFLKTDAQTASRFEAAGSRRWTYQREGAAPVAMPYHSVPEEALDDPDLMADWARLAMEAAVRGTARKSRRHAPSVRLLRE</sequence>
<comment type="caution">
    <text evidence="2">The sequence shown here is derived from an EMBL/GenBank/DDBJ whole genome shotgun (WGS) entry which is preliminary data.</text>
</comment>
<dbReference type="SUPFAM" id="SSF159894">
    <property type="entry name" value="YgaC/TfoX-N like"/>
    <property type="match status" value="1"/>
</dbReference>
<dbReference type="EMBL" id="JACIDO010000002">
    <property type="protein sequence ID" value="MBB3935388.1"/>
    <property type="molecule type" value="Genomic_DNA"/>
</dbReference>
<accession>A0A7W6FTU0</accession>
<evidence type="ECO:0000259" key="1">
    <source>
        <dbReference type="Pfam" id="PF04993"/>
    </source>
</evidence>
<proteinExistence type="predicted"/>
<dbReference type="InterPro" id="IPR007076">
    <property type="entry name" value="TfoX_N"/>
</dbReference>
<protein>
    <submittedName>
        <fullName evidence="2">DNA transformation protein</fullName>
    </submittedName>
</protein>
<dbReference type="InterPro" id="IPR047525">
    <property type="entry name" value="TfoX-like"/>
</dbReference>